<keyword evidence="1" id="KW-0472">Membrane</keyword>
<dbReference type="EMBL" id="PYIX02000009">
    <property type="protein sequence ID" value="RFC84136.1"/>
    <property type="molecule type" value="Genomic_DNA"/>
</dbReference>
<sequence length="90" mass="10289">MSESGSVSISKNFKSLKNMSNKEKCLSCGHYSVPTFRGNILLTLLLLCFAIIPGVIYEMWRRQGGKRCRYCGQQNFQHSNRNSIPENKNE</sequence>
<keyword evidence="1" id="KW-1133">Transmembrane helix</keyword>
<name>A0A371YRL5_9GAMM</name>
<gene>
    <name evidence="2" type="ORF">C9E89_007995</name>
</gene>
<evidence type="ECO:0000313" key="2">
    <source>
        <dbReference type="EMBL" id="RFC84136.1"/>
    </source>
</evidence>
<accession>A0A371YRL5</accession>
<organism evidence="2 3">
    <name type="scientific">Acinetobacter sichuanensis</name>
    <dbReference type="NCBI Taxonomy" id="2136183"/>
    <lineage>
        <taxon>Bacteria</taxon>
        <taxon>Pseudomonadati</taxon>
        <taxon>Pseudomonadota</taxon>
        <taxon>Gammaproteobacteria</taxon>
        <taxon>Moraxellales</taxon>
        <taxon>Moraxellaceae</taxon>
        <taxon>Acinetobacter</taxon>
    </lineage>
</organism>
<feature type="transmembrane region" description="Helical" evidence="1">
    <location>
        <begin position="40"/>
        <end position="60"/>
    </location>
</feature>
<proteinExistence type="predicted"/>
<evidence type="ECO:0000313" key="3">
    <source>
        <dbReference type="Proteomes" id="UP000240957"/>
    </source>
</evidence>
<dbReference type="AlphaFoldDB" id="A0A371YRL5"/>
<protein>
    <recommendedName>
        <fullName evidence="4">LITAF domain-containing protein</fullName>
    </recommendedName>
</protein>
<evidence type="ECO:0008006" key="4">
    <source>
        <dbReference type="Google" id="ProtNLM"/>
    </source>
</evidence>
<evidence type="ECO:0000256" key="1">
    <source>
        <dbReference type="SAM" id="Phobius"/>
    </source>
</evidence>
<comment type="caution">
    <text evidence="2">The sequence shown here is derived from an EMBL/GenBank/DDBJ whole genome shotgun (WGS) entry which is preliminary data.</text>
</comment>
<keyword evidence="1" id="KW-0812">Transmembrane</keyword>
<reference evidence="2 3" key="1">
    <citation type="submission" date="2018-08" db="EMBL/GenBank/DDBJ databases">
        <title>The draft genome of Acinetobacter sichuanensis strain WCHAc060041.</title>
        <authorList>
            <person name="Qin J."/>
            <person name="Feng Y."/>
            <person name="Zong Z."/>
        </authorList>
    </citation>
    <scope>NUCLEOTIDE SEQUENCE [LARGE SCALE GENOMIC DNA]</scope>
    <source>
        <strain evidence="2 3">WCHAc060041</strain>
    </source>
</reference>
<dbReference type="Proteomes" id="UP000240957">
    <property type="component" value="Unassembled WGS sequence"/>
</dbReference>